<reference evidence="1 2" key="1">
    <citation type="submission" date="2024-01" db="EMBL/GenBank/DDBJ databases">
        <title>Metagenomic exploration of the rhizosphere soil microbial community and their significance in facilitating the development of wild simulated ginseng.</title>
        <authorList>
            <person name="Huang J."/>
        </authorList>
    </citation>
    <scope>NUCLEOTIDE SEQUENCE [LARGE SCALE GENOMIC DNA]</scope>
    <source>
        <strain evidence="1 2">WY141</strain>
    </source>
</reference>
<keyword evidence="2" id="KW-1185">Reference proteome</keyword>
<sequence>MNWENLLRKTGEFVQHATYAALVESWLRADDETAHAMVARYAEASPADERARLEEALITHATTHFDLQARARMMRFYGTFKVVEMIRHGGLR</sequence>
<comment type="caution">
    <text evidence="1">The sequence shown here is derived from an EMBL/GenBank/DDBJ whole genome shotgun (WGS) entry which is preliminary data.</text>
</comment>
<accession>A0ABV1QAL3</accession>
<dbReference type="Proteomes" id="UP001456562">
    <property type="component" value="Unassembled WGS sequence"/>
</dbReference>
<evidence type="ECO:0000313" key="1">
    <source>
        <dbReference type="EMBL" id="MER0428212.1"/>
    </source>
</evidence>
<dbReference type="EMBL" id="JBEJUE010000033">
    <property type="protein sequence ID" value="MER0428212.1"/>
    <property type="molecule type" value="Genomic_DNA"/>
</dbReference>
<name>A0ABV1QAL3_STRMI</name>
<organism evidence="1 2">
    <name type="scientific">Streptomyces microflavus</name>
    <name type="common">Streptomyces lipmanii</name>
    <dbReference type="NCBI Taxonomy" id="1919"/>
    <lineage>
        <taxon>Bacteria</taxon>
        <taxon>Bacillati</taxon>
        <taxon>Actinomycetota</taxon>
        <taxon>Actinomycetes</taxon>
        <taxon>Kitasatosporales</taxon>
        <taxon>Streptomycetaceae</taxon>
        <taxon>Streptomyces</taxon>
    </lineage>
</organism>
<protein>
    <submittedName>
        <fullName evidence="1">Uncharacterized protein</fullName>
    </submittedName>
</protein>
<evidence type="ECO:0000313" key="2">
    <source>
        <dbReference type="Proteomes" id="UP001456562"/>
    </source>
</evidence>
<dbReference type="RefSeq" id="WP_031125689.1">
    <property type="nucleotide sequence ID" value="NZ_JBEJUE010000033.1"/>
</dbReference>
<proteinExistence type="predicted"/>
<gene>
    <name evidence="1" type="ORF">ABR748_28940</name>
</gene>